<protein>
    <submittedName>
        <fullName evidence="1">Uncharacterized protein</fullName>
    </submittedName>
</protein>
<dbReference type="AlphaFoldDB" id="A0A382M8P4"/>
<gene>
    <name evidence="1" type="ORF">METZ01_LOCUS298070</name>
</gene>
<accession>A0A382M8P4</accession>
<name>A0A382M8P4_9ZZZZ</name>
<dbReference type="EMBL" id="UINC01091999">
    <property type="protein sequence ID" value="SVC45216.1"/>
    <property type="molecule type" value="Genomic_DNA"/>
</dbReference>
<evidence type="ECO:0000313" key="1">
    <source>
        <dbReference type="EMBL" id="SVC45216.1"/>
    </source>
</evidence>
<feature type="non-terminal residue" evidence="1">
    <location>
        <position position="1"/>
    </location>
</feature>
<feature type="non-terminal residue" evidence="1">
    <location>
        <position position="38"/>
    </location>
</feature>
<proteinExistence type="predicted"/>
<organism evidence="1">
    <name type="scientific">marine metagenome</name>
    <dbReference type="NCBI Taxonomy" id="408172"/>
    <lineage>
        <taxon>unclassified sequences</taxon>
        <taxon>metagenomes</taxon>
        <taxon>ecological metagenomes</taxon>
    </lineage>
</organism>
<reference evidence="1" key="1">
    <citation type="submission" date="2018-05" db="EMBL/GenBank/DDBJ databases">
        <authorList>
            <person name="Lanie J.A."/>
            <person name="Ng W.-L."/>
            <person name="Kazmierczak K.M."/>
            <person name="Andrzejewski T.M."/>
            <person name="Davidsen T.M."/>
            <person name="Wayne K.J."/>
            <person name="Tettelin H."/>
            <person name="Glass J.I."/>
            <person name="Rusch D."/>
            <person name="Podicherti R."/>
            <person name="Tsui H.-C.T."/>
            <person name="Winkler M.E."/>
        </authorList>
    </citation>
    <scope>NUCLEOTIDE SEQUENCE</scope>
</reference>
<sequence>KRPTGCSLPHGSWHARYHRCQRSYAGPLEVRYQKTQVL</sequence>